<feature type="region of interest" description="Disordered" evidence="1">
    <location>
        <begin position="1"/>
        <end position="72"/>
    </location>
</feature>
<dbReference type="Proteomes" id="UP000235786">
    <property type="component" value="Unassembled WGS sequence"/>
</dbReference>
<proteinExistence type="predicted"/>
<keyword evidence="3" id="KW-1185">Reference proteome</keyword>
<dbReference type="EMBL" id="KZ613954">
    <property type="protein sequence ID" value="PMD34329.1"/>
    <property type="molecule type" value="Genomic_DNA"/>
</dbReference>
<evidence type="ECO:0000313" key="3">
    <source>
        <dbReference type="Proteomes" id="UP000235786"/>
    </source>
</evidence>
<accession>A0A2J6R757</accession>
<protein>
    <submittedName>
        <fullName evidence="2">Uncharacterized protein</fullName>
    </submittedName>
</protein>
<evidence type="ECO:0000256" key="1">
    <source>
        <dbReference type="SAM" id="MobiDB-lite"/>
    </source>
</evidence>
<feature type="compositionally biased region" description="Basic residues" evidence="1">
    <location>
        <begin position="1"/>
        <end position="11"/>
    </location>
</feature>
<sequence length="230" mass="26130">MGRGSNHRNRRAHLEEPDLPPPNLPFQRRGPSIYTPPSSPSASTSPSVDRNINLGAEKSFPRCRQRPPQNRLNLPWRQCKKQFRKAPPEPQDRHAFLQKSQRLKQNLVRAFTQALQQIEQWYPDENTDGDLMDWQPEDEFVIPQQNNAIYTYGEGAVKWGATGCDRNEMRECSLGYFLPGRKRAASDVGVSHNSGCSPAESPWYGVPRRTLELESVSPLSDDLGSTYGIR</sequence>
<reference evidence="2 3" key="1">
    <citation type="submission" date="2016-04" db="EMBL/GenBank/DDBJ databases">
        <title>A degradative enzymes factory behind the ericoid mycorrhizal symbiosis.</title>
        <authorList>
            <consortium name="DOE Joint Genome Institute"/>
            <person name="Martino E."/>
            <person name="Morin E."/>
            <person name="Grelet G."/>
            <person name="Kuo A."/>
            <person name="Kohler A."/>
            <person name="Daghino S."/>
            <person name="Barry K."/>
            <person name="Choi C."/>
            <person name="Cichocki N."/>
            <person name="Clum A."/>
            <person name="Copeland A."/>
            <person name="Hainaut M."/>
            <person name="Haridas S."/>
            <person name="Labutti K."/>
            <person name="Lindquist E."/>
            <person name="Lipzen A."/>
            <person name="Khouja H.-R."/>
            <person name="Murat C."/>
            <person name="Ohm R."/>
            <person name="Olson A."/>
            <person name="Spatafora J."/>
            <person name="Veneault-Fourrey C."/>
            <person name="Henrissat B."/>
            <person name="Grigoriev I."/>
            <person name="Martin F."/>
            <person name="Perotto S."/>
        </authorList>
    </citation>
    <scope>NUCLEOTIDE SEQUENCE [LARGE SCALE GENOMIC DNA]</scope>
    <source>
        <strain evidence="2 3">F</strain>
    </source>
</reference>
<organism evidence="2 3">
    <name type="scientific">Hyaloscypha variabilis (strain UAMH 11265 / GT02V1 / F)</name>
    <name type="common">Meliniomyces variabilis</name>
    <dbReference type="NCBI Taxonomy" id="1149755"/>
    <lineage>
        <taxon>Eukaryota</taxon>
        <taxon>Fungi</taxon>
        <taxon>Dikarya</taxon>
        <taxon>Ascomycota</taxon>
        <taxon>Pezizomycotina</taxon>
        <taxon>Leotiomycetes</taxon>
        <taxon>Helotiales</taxon>
        <taxon>Hyaloscyphaceae</taxon>
        <taxon>Hyaloscypha</taxon>
        <taxon>Hyaloscypha variabilis</taxon>
    </lineage>
</organism>
<dbReference type="OrthoDB" id="3479934at2759"/>
<evidence type="ECO:0000313" key="2">
    <source>
        <dbReference type="EMBL" id="PMD34329.1"/>
    </source>
</evidence>
<name>A0A2J6R757_HYAVF</name>
<gene>
    <name evidence="2" type="ORF">L207DRAFT_588929</name>
</gene>
<dbReference type="AlphaFoldDB" id="A0A2J6R757"/>
<feature type="compositionally biased region" description="Low complexity" evidence="1">
    <location>
        <begin position="31"/>
        <end position="47"/>
    </location>
</feature>